<sequence>LYDRAGAPVSDTYRVNRNGVQPTGERTWPAPVGSDTRNTTGDSDEYVKVSSNRHAPPTPLFS</sequence>
<evidence type="ECO:0000256" key="1">
    <source>
        <dbReference type="SAM" id="MobiDB-lite"/>
    </source>
</evidence>
<dbReference type="WBParaSite" id="HPLM_0000682701-mRNA-1">
    <property type="protein sequence ID" value="HPLM_0000682701-mRNA-1"/>
    <property type="gene ID" value="HPLM_0000682701"/>
</dbReference>
<name>A0A0N4W982_HAEPC</name>
<dbReference type="AlphaFoldDB" id="A0A0N4W982"/>
<accession>A0A0N4W982</accession>
<proteinExistence type="predicted"/>
<feature type="region of interest" description="Disordered" evidence="1">
    <location>
        <begin position="1"/>
        <end position="62"/>
    </location>
</feature>
<reference evidence="2" key="1">
    <citation type="submission" date="2017-02" db="UniProtKB">
        <authorList>
            <consortium name="WormBaseParasite"/>
        </authorList>
    </citation>
    <scope>IDENTIFICATION</scope>
</reference>
<evidence type="ECO:0000313" key="2">
    <source>
        <dbReference type="WBParaSite" id="HPLM_0000682701-mRNA-1"/>
    </source>
</evidence>
<protein>
    <submittedName>
        <fullName evidence="2">RHS repeat protein</fullName>
    </submittedName>
</protein>
<organism evidence="2">
    <name type="scientific">Haemonchus placei</name>
    <name type="common">Barber's pole worm</name>
    <dbReference type="NCBI Taxonomy" id="6290"/>
    <lineage>
        <taxon>Eukaryota</taxon>
        <taxon>Metazoa</taxon>
        <taxon>Ecdysozoa</taxon>
        <taxon>Nematoda</taxon>
        <taxon>Chromadorea</taxon>
        <taxon>Rhabditida</taxon>
        <taxon>Rhabditina</taxon>
        <taxon>Rhabditomorpha</taxon>
        <taxon>Strongyloidea</taxon>
        <taxon>Trichostrongylidae</taxon>
        <taxon>Haemonchus</taxon>
    </lineage>
</organism>